<dbReference type="InterPro" id="IPR045584">
    <property type="entry name" value="Pilin-like"/>
</dbReference>
<evidence type="ECO:0000313" key="2">
    <source>
        <dbReference type="EMBL" id="RZI45878.1"/>
    </source>
</evidence>
<gene>
    <name evidence="2" type="ORF">EQU50_05460</name>
</gene>
<organism evidence="2 3">
    <name type="scientific">Candidatus Finniella inopinata</name>
    <dbReference type="NCBI Taxonomy" id="1696036"/>
    <lineage>
        <taxon>Bacteria</taxon>
        <taxon>Pseudomonadati</taxon>
        <taxon>Pseudomonadota</taxon>
        <taxon>Alphaproteobacteria</taxon>
        <taxon>Holosporales</taxon>
        <taxon>Candidatus Paracaedibacteraceae</taxon>
        <taxon>Candidatus Finniella</taxon>
    </lineage>
</organism>
<feature type="transmembrane region" description="Helical" evidence="1">
    <location>
        <begin position="20"/>
        <end position="39"/>
    </location>
</feature>
<dbReference type="RefSeq" id="WP_130154130.1">
    <property type="nucleotide sequence ID" value="NZ_SCFB01000006.1"/>
</dbReference>
<dbReference type="OrthoDB" id="8480014at2"/>
<keyword evidence="1" id="KW-0812">Transmembrane</keyword>
<reference evidence="2 3" key="1">
    <citation type="submission" date="2018-10" db="EMBL/GenBank/DDBJ databases">
        <title>An updated phylogeny of the Alphaproteobacteria reveals that the parasitic Rickettsiales and Holosporales have independent origins.</title>
        <authorList>
            <person name="Munoz-Gomez S.A."/>
            <person name="Hess S."/>
            <person name="Burger G."/>
            <person name="Lang B.F."/>
            <person name="Susko E."/>
            <person name="Slamovits C.H."/>
            <person name="Roger A.J."/>
        </authorList>
    </citation>
    <scope>NUCLEOTIDE SEQUENCE [LARGE SCALE GENOMIC DNA]</scope>
    <source>
        <strain evidence="2">HOLO01</strain>
    </source>
</reference>
<dbReference type="Gene3D" id="3.30.700.10">
    <property type="entry name" value="Glycoprotein, Type 4 Pilin"/>
    <property type="match status" value="1"/>
</dbReference>
<protein>
    <submittedName>
        <fullName evidence="2">Type II secretion system protein</fullName>
    </submittedName>
</protein>
<dbReference type="EMBL" id="SCFB01000006">
    <property type="protein sequence ID" value="RZI45878.1"/>
    <property type="molecule type" value="Genomic_DNA"/>
</dbReference>
<accession>A0A4Q7DHU8</accession>
<evidence type="ECO:0000313" key="3">
    <source>
        <dbReference type="Proteomes" id="UP000293550"/>
    </source>
</evidence>
<dbReference type="InterPro" id="IPR012902">
    <property type="entry name" value="N_methyl_site"/>
</dbReference>
<proteinExistence type="predicted"/>
<comment type="caution">
    <text evidence="2">The sequence shown here is derived from an EMBL/GenBank/DDBJ whole genome shotgun (WGS) entry which is preliminary data.</text>
</comment>
<keyword evidence="1" id="KW-1133">Transmembrane helix</keyword>
<keyword evidence="1" id="KW-0472">Membrane</keyword>
<dbReference type="AlphaFoldDB" id="A0A4Q7DHU8"/>
<name>A0A4Q7DHU8_9PROT</name>
<dbReference type="Proteomes" id="UP000293550">
    <property type="component" value="Unassembled WGS sequence"/>
</dbReference>
<dbReference type="SUPFAM" id="SSF54523">
    <property type="entry name" value="Pili subunits"/>
    <property type="match status" value="1"/>
</dbReference>
<sequence>MKAKKAPSSFSLPGFSLLEIAMVLCIIGIIGSFALPALTQMMKQQKVHKTEQHLNQITQALASFVLTHKRLPCAAAPGGSDGVSQNGRVIGLVPYRTLGLPEATAKDGYRHWITYAVVPELTNTDDLMMPQTDSAPERVFCEISNPLAEVQVHDAQGRSVMQNSRGDFIAFVLVSHGTKGEGAFTDAGNRRPTSSHDKAVNAADDLIFVDRQPSADPDNFFDDTVRWVTRNNLLAIYGQKPCQRRDDANHSLD</sequence>
<keyword evidence="3" id="KW-1185">Reference proteome</keyword>
<dbReference type="NCBIfam" id="TIGR02532">
    <property type="entry name" value="IV_pilin_GFxxxE"/>
    <property type="match status" value="1"/>
</dbReference>
<evidence type="ECO:0000256" key="1">
    <source>
        <dbReference type="SAM" id="Phobius"/>
    </source>
</evidence>